<sequence length="398" mass="41973">MTDPPGAVLVTGAAGAGVTSVLARLRDGLPGHRVVGDSEAAPGEAPLAVVLVVSATAPVVRSDGLRAAAVTARAGAVIGVVNKVDDHRAWRDVLAADRERLAAAAPWLAGIPWVGVAADPRLGEPDVDEAVAVLERVLADPGLARRTAERARQADAAASVTALEARRADVVAAHRSTRTGLARWRHGMQQARLELTHAARQRCAQLRSELLAEVAATTRRTRPRSEARVRQRCDDVLAAVDDEIEARLGQRPPDRPVAVPAAPRRARPLETRLMVVLGAGFGVGVAVVVARLAALAGGASLGGTVAGGIAGLMVTVWVVRARALLHDRALLERWVVDAVAVVRAEADDRVSARMLAAEADRVASVDRRLAELETELRRIAARRRRFDAAATDVAVTER</sequence>
<keyword evidence="4" id="KW-1185">Reference proteome</keyword>
<keyword evidence="2" id="KW-0472">Membrane</keyword>
<evidence type="ECO:0000256" key="2">
    <source>
        <dbReference type="SAM" id="Phobius"/>
    </source>
</evidence>
<evidence type="ECO:0000313" key="4">
    <source>
        <dbReference type="Proteomes" id="UP001055159"/>
    </source>
</evidence>
<feature type="transmembrane region" description="Helical" evidence="2">
    <location>
        <begin position="6"/>
        <end position="23"/>
    </location>
</feature>
<feature type="transmembrane region" description="Helical" evidence="2">
    <location>
        <begin position="273"/>
        <end position="293"/>
    </location>
</feature>
<evidence type="ECO:0000313" key="3">
    <source>
        <dbReference type="EMBL" id="ULP37072.1"/>
    </source>
</evidence>
<organism evidence="3 4">
    <name type="scientific">Mycolicibacterium rufum</name>
    <dbReference type="NCBI Taxonomy" id="318424"/>
    <lineage>
        <taxon>Bacteria</taxon>
        <taxon>Bacillati</taxon>
        <taxon>Actinomycetota</taxon>
        <taxon>Actinomycetes</taxon>
        <taxon>Mycobacteriales</taxon>
        <taxon>Mycobacteriaceae</taxon>
        <taxon>Mycolicibacterium</taxon>
    </lineage>
</organism>
<evidence type="ECO:0008006" key="5">
    <source>
        <dbReference type="Google" id="ProtNLM"/>
    </source>
</evidence>
<keyword evidence="2" id="KW-0812">Transmembrane</keyword>
<dbReference type="Proteomes" id="UP001055159">
    <property type="component" value="Chromosome"/>
</dbReference>
<dbReference type="EMBL" id="CP092427">
    <property type="protein sequence ID" value="ULP37072.1"/>
    <property type="molecule type" value="Genomic_DNA"/>
</dbReference>
<dbReference type="RefSeq" id="WP_052428637.1">
    <property type="nucleotide sequence ID" value="NZ_CP092427.2"/>
</dbReference>
<accession>A0ABY3UID4</accession>
<proteinExistence type="predicted"/>
<keyword evidence="1" id="KW-0175">Coiled coil</keyword>
<feature type="coiled-coil region" evidence="1">
    <location>
        <begin position="355"/>
        <end position="389"/>
    </location>
</feature>
<gene>
    <name evidence="3" type="ORF">MJO55_01035</name>
</gene>
<feature type="transmembrane region" description="Helical" evidence="2">
    <location>
        <begin position="299"/>
        <end position="319"/>
    </location>
</feature>
<protein>
    <recommendedName>
        <fullName evidence="5">Dynamin family protein</fullName>
    </recommendedName>
</protein>
<evidence type="ECO:0000256" key="1">
    <source>
        <dbReference type="SAM" id="Coils"/>
    </source>
</evidence>
<keyword evidence="2" id="KW-1133">Transmembrane helix</keyword>
<name>A0ABY3UID4_9MYCO</name>
<reference evidence="3" key="1">
    <citation type="submission" date="2022-08" db="EMBL/GenBank/DDBJ databases">
        <title>Whole genome sequencing of non-tuberculosis mycobacteria type-strains.</title>
        <authorList>
            <person name="Igarashi Y."/>
            <person name="Osugi A."/>
            <person name="Mitarai S."/>
        </authorList>
    </citation>
    <scope>NUCLEOTIDE SEQUENCE</scope>
    <source>
        <strain evidence="3">JCM 16372</strain>
    </source>
</reference>